<protein>
    <recommendedName>
        <fullName evidence="3">MarR family transcriptional regulator</fullName>
    </recommendedName>
</protein>
<evidence type="ECO:0008006" key="3">
    <source>
        <dbReference type="Google" id="ProtNLM"/>
    </source>
</evidence>
<dbReference type="Gene3D" id="1.10.10.10">
    <property type="entry name" value="Winged helix-like DNA-binding domain superfamily/Winged helix DNA-binding domain"/>
    <property type="match status" value="1"/>
</dbReference>
<dbReference type="EMBL" id="SJJZ01000002">
    <property type="protein sequence ID" value="TCC07462.1"/>
    <property type="molecule type" value="Genomic_DNA"/>
</dbReference>
<dbReference type="RefSeq" id="WP_131338104.1">
    <property type="nucleotide sequence ID" value="NZ_SJJZ01000002.1"/>
</dbReference>
<keyword evidence="2" id="KW-1185">Reference proteome</keyword>
<sequence length="353" mass="38595">MTNNGALGDDGRDSRRELEPPLSTLLAQALIAYRIELDNEFEGQLARSGFPGFKLPVVFWPLLRHVDDPGTTVVALLERTGWTEKDLFPMIGGVERWGYVEVRLEADEPIREPSRDGYGSSRRLRGTSVLVPKAVCRRAKELWPPIIAATDDRWTERFGRDAMGELRSSLAAITGTAAEGSIADPPAAALEAFAREVETDSPLPMAIAANFLPALSADPIRVRELPLRTGVTGRPVVPALGVLERSGMITVSPAETGRGKVVTLTPAGLRERHAYAERVTQVERTWRARHGAAVIEALRGALEAMRSRLADGLHPPEGCWRASREYAAQTRAILDDPRSALPRHPVGPWLTTS</sequence>
<name>A0A4R0HF36_9ACTN</name>
<proteinExistence type="predicted"/>
<organism evidence="1 2">
    <name type="scientific">Kribbella soli</name>
    <dbReference type="NCBI Taxonomy" id="1124743"/>
    <lineage>
        <taxon>Bacteria</taxon>
        <taxon>Bacillati</taxon>
        <taxon>Actinomycetota</taxon>
        <taxon>Actinomycetes</taxon>
        <taxon>Propionibacteriales</taxon>
        <taxon>Kribbellaceae</taxon>
        <taxon>Kribbella</taxon>
    </lineage>
</organism>
<dbReference type="SUPFAM" id="SSF46785">
    <property type="entry name" value="Winged helix' DNA-binding domain"/>
    <property type="match status" value="1"/>
</dbReference>
<evidence type="ECO:0000313" key="2">
    <source>
        <dbReference type="Proteomes" id="UP000292346"/>
    </source>
</evidence>
<dbReference type="InterPro" id="IPR036390">
    <property type="entry name" value="WH_DNA-bd_sf"/>
</dbReference>
<evidence type="ECO:0000313" key="1">
    <source>
        <dbReference type="EMBL" id="TCC07462.1"/>
    </source>
</evidence>
<dbReference type="OrthoDB" id="3803910at2"/>
<accession>A0A4R0HF36</accession>
<reference evidence="1 2" key="1">
    <citation type="submission" date="2019-02" db="EMBL/GenBank/DDBJ databases">
        <title>Kribbella capetownensis sp. nov. and Kribbella speibonae sp. nov., isolated from soil.</title>
        <authorList>
            <person name="Curtis S.M."/>
            <person name="Norton I."/>
            <person name="Everest G.J."/>
            <person name="Meyers P.R."/>
        </authorList>
    </citation>
    <scope>NUCLEOTIDE SEQUENCE [LARGE SCALE GENOMIC DNA]</scope>
    <source>
        <strain evidence="1 2">KCTC 29219</strain>
    </source>
</reference>
<comment type="caution">
    <text evidence="1">The sequence shown here is derived from an EMBL/GenBank/DDBJ whole genome shotgun (WGS) entry which is preliminary data.</text>
</comment>
<dbReference type="InterPro" id="IPR036388">
    <property type="entry name" value="WH-like_DNA-bd_sf"/>
</dbReference>
<dbReference type="Proteomes" id="UP000292346">
    <property type="component" value="Unassembled WGS sequence"/>
</dbReference>
<gene>
    <name evidence="1" type="ORF">E0H45_15860</name>
</gene>
<dbReference type="AlphaFoldDB" id="A0A4R0HF36"/>